<sequence length="103" mass="10787">MRYSAVALFAGAAMATSTVYSTDVVTITSCGPEVPDCPANSGSYPTQTGYPVESYPTAAETTSEALPTTESSAYPTGSYPVESSSYPASSRRDLCCHLRCLHS</sequence>
<name>A0A9W8TGI7_9PEZI</name>
<reference evidence="3" key="1">
    <citation type="submission" date="2022-07" db="EMBL/GenBank/DDBJ databases">
        <title>Genome Sequence of Xylaria arbuscula.</title>
        <authorList>
            <person name="Buettner E."/>
        </authorList>
    </citation>
    <scope>NUCLEOTIDE SEQUENCE</scope>
    <source>
        <strain evidence="3">VT107</strain>
    </source>
</reference>
<dbReference type="Proteomes" id="UP001148614">
    <property type="component" value="Unassembled WGS sequence"/>
</dbReference>
<keyword evidence="4" id="KW-1185">Reference proteome</keyword>
<dbReference type="VEuPathDB" id="FungiDB:F4678DRAFT_433863"/>
<accession>A0A9W8TGI7</accession>
<feature type="chain" id="PRO_5040884126" evidence="2">
    <location>
        <begin position="22"/>
        <end position="103"/>
    </location>
</feature>
<evidence type="ECO:0000256" key="1">
    <source>
        <dbReference type="SAM" id="MobiDB-lite"/>
    </source>
</evidence>
<feature type="region of interest" description="Disordered" evidence="1">
    <location>
        <begin position="41"/>
        <end position="90"/>
    </location>
</feature>
<protein>
    <submittedName>
        <fullName evidence="3">Uncharacterized protein</fullName>
    </submittedName>
</protein>
<proteinExistence type="predicted"/>
<organism evidence="3 4">
    <name type="scientific">Xylaria arbuscula</name>
    <dbReference type="NCBI Taxonomy" id="114810"/>
    <lineage>
        <taxon>Eukaryota</taxon>
        <taxon>Fungi</taxon>
        <taxon>Dikarya</taxon>
        <taxon>Ascomycota</taxon>
        <taxon>Pezizomycotina</taxon>
        <taxon>Sordariomycetes</taxon>
        <taxon>Xylariomycetidae</taxon>
        <taxon>Xylariales</taxon>
        <taxon>Xylariaceae</taxon>
        <taxon>Xylaria</taxon>
    </lineage>
</organism>
<evidence type="ECO:0000313" key="3">
    <source>
        <dbReference type="EMBL" id="KAJ3554828.1"/>
    </source>
</evidence>
<dbReference type="AlphaFoldDB" id="A0A9W8TGI7"/>
<gene>
    <name evidence="3" type="ORF">NPX13_g10506</name>
</gene>
<keyword evidence="2" id="KW-0732">Signal</keyword>
<comment type="caution">
    <text evidence="3">The sequence shown here is derived from an EMBL/GenBank/DDBJ whole genome shotgun (WGS) entry which is preliminary data.</text>
</comment>
<evidence type="ECO:0000313" key="4">
    <source>
        <dbReference type="Proteomes" id="UP001148614"/>
    </source>
</evidence>
<feature type="compositionally biased region" description="Polar residues" evidence="1">
    <location>
        <begin position="59"/>
        <end position="88"/>
    </location>
</feature>
<evidence type="ECO:0000256" key="2">
    <source>
        <dbReference type="SAM" id="SignalP"/>
    </source>
</evidence>
<dbReference type="EMBL" id="JANPWZ010002995">
    <property type="protein sequence ID" value="KAJ3554828.1"/>
    <property type="molecule type" value="Genomic_DNA"/>
</dbReference>
<feature type="signal peptide" evidence="2">
    <location>
        <begin position="1"/>
        <end position="21"/>
    </location>
</feature>